<evidence type="ECO:0000313" key="5">
    <source>
        <dbReference type="WBParaSite" id="TCNE_0000169701-mRNA-1"/>
    </source>
</evidence>
<feature type="region of interest" description="Disordered" evidence="1">
    <location>
        <begin position="1"/>
        <end position="23"/>
    </location>
</feature>
<feature type="compositionally biased region" description="Basic and acidic residues" evidence="1">
    <location>
        <begin position="1"/>
        <end position="13"/>
    </location>
</feature>
<keyword evidence="2" id="KW-0472">Membrane</keyword>
<evidence type="ECO:0000256" key="1">
    <source>
        <dbReference type="SAM" id="MobiDB-lite"/>
    </source>
</evidence>
<evidence type="ECO:0000256" key="2">
    <source>
        <dbReference type="SAM" id="Phobius"/>
    </source>
</evidence>
<dbReference type="EMBL" id="UYWY01001388">
    <property type="protein sequence ID" value="VDM26693.1"/>
    <property type="molecule type" value="Genomic_DNA"/>
</dbReference>
<reference evidence="5" key="1">
    <citation type="submission" date="2016-06" db="UniProtKB">
        <authorList>
            <consortium name="WormBaseParasite"/>
        </authorList>
    </citation>
    <scope>IDENTIFICATION</scope>
</reference>
<proteinExistence type="predicted"/>
<reference evidence="3 4" key="2">
    <citation type="submission" date="2018-11" db="EMBL/GenBank/DDBJ databases">
        <authorList>
            <consortium name="Pathogen Informatics"/>
        </authorList>
    </citation>
    <scope>NUCLEOTIDE SEQUENCE [LARGE SCALE GENOMIC DNA]</scope>
</reference>
<gene>
    <name evidence="3" type="ORF">TCNE_LOCUS1698</name>
</gene>
<keyword evidence="2" id="KW-0812">Transmembrane</keyword>
<evidence type="ECO:0000313" key="4">
    <source>
        <dbReference type="Proteomes" id="UP000050794"/>
    </source>
</evidence>
<feature type="transmembrane region" description="Helical" evidence="2">
    <location>
        <begin position="42"/>
        <end position="59"/>
    </location>
</feature>
<dbReference type="Proteomes" id="UP000050794">
    <property type="component" value="Unassembled WGS sequence"/>
</dbReference>
<protein>
    <submittedName>
        <fullName evidence="3 5">Uncharacterized protein</fullName>
    </submittedName>
</protein>
<dbReference type="WBParaSite" id="TCNE_0000169701-mRNA-1">
    <property type="protein sequence ID" value="TCNE_0000169701-mRNA-1"/>
    <property type="gene ID" value="TCNE_0000169701"/>
</dbReference>
<dbReference type="AlphaFoldDB" id="A0A183TZM8"/>
<organism evidence="4 5">
    <name type="scientific">Toxocara canis</name>
    <name type="common">Canine roundworm</name>
    <dbReference type="NCBI Taxonomy" id="6265"/>
    <lineage>
        <taxon>Eukaryota</taxon>
        <taxon>Metazoa</taxon>
        <taxon>Ecdysozoa</taxon>
        <taxon>Nematoda</taxon>
        <taxon>Chromadorea</taxon>
        <taxon>Rhabditida</taxon>
        <taxon>Spirurina</taxon>
        <taxon>Ascaridomorpha</taxon>
        <taxon>Ascaridoidea</taxon>
        <taxon>Toxocaridae</taxon>
        <taxon>Toxocara</taxon>
    </lineage>
</organism>
<name>A0A183TZM8_TOXCA</name>
<evidence type="ECO:0000313" key="3">
    <source>
        <dbReference type="EMBL" id="VDM26693.1"/>
    </source>
</evidence>
<keyword evidence="4" id="KW-1185">Reference proteome</keyword>
<accession>A0A183TZM8</accession>
<sequence>MRIAKDCERESRHTVGRAAGSIRQQRVEKEAQREAGACIKRLLLPLLLLLLLVVVVVVLCRCRCSDVAATLLYAHSSLLSAPHSQKVANGEHEERRRSSTRVDGAHESW</sequence>
<feature type="region of interest" description="Disordered" evidence="1">
    <location>
        <begin position="83"/>
        <end position="109"/>
    </location>
</feature>
<keyword evidence="2" id="KW-1133">Transmembrane helix</keyword>